<proteinExistence type="predicted"/>
<dbReference type="InterPro" id="IPR031350">
    <property type="entry name" value="Goodbye_dom"/>
</dbReference>
<accession>A0AAD4L757</accession>
<dbReference type="AlphaFoldDB" id="A0AAD4L757"/>
<evidence type="ECO:0000313" key="2">
    <source>
        <dbReference type="EMBL" id="KAH8983019.1"/>
    </source>
</evidence>
<reference evidence="2" key="1">
    <citation type="submission" date="2022-01" db="EMBL/GenBank/DDBJ databases">
        <title>Comparative genomics reveals a dynamic genome evolution in the ectomycorrhizal milk-cap (Lactarius) mushrooms.</title>
        <authorList>
            <consortium name="DOE Joint Genome Institute"/>
            <person name="Lebreton A."/>
            <person name="Tang N."/>
            <person name="Kuo A."/>
            <person name="LaButti K."/>
            <person name="Drula E."/>
            <person name="Barry K."/>
            <person name="Clum A."/>
            <person name="Lipzen A."/>
            <person name="Mousain D."/>
            <person name="Ng V."/>
            <person name="Wang R."/>
            <person name="Wang X."/>
            <person name="Dai Y."/>
            <person name="Henrissat B."/>
            <person name="Grigoriev I.V."/>
            <person name="Guerin-Laguette A."/>
            <person name="Yu F."/>
            <person name="Martin F.M."/>
        </authorList>
    </citation>
    <scope>NUCLEOTIDE SEQUENCE</scope>
    <source>
        <strain evidence="2">QP</strain>
    </source>
</reference>
<organism evidence="2 3">
    <name type="scientific">Lactarius akahatsu</name>
    <dbReference type="NCBI Taxonomy" id="416441"/>
    <lineage>
        <taxon>Eukaryota</taxon>
        <taxon>Fungi</taxon>
        <taxon>Dikarya</taxon>
        <taxon>Basidiomycota</taxon>
        <taxon>Agaricomycotina</taxon>
        <taxon>Agaricomycetes</taxon>
        <taxon>Russulales</taxon>
        <taxon>Russulaceae</taxon>
        <taxon>Lactarius</taxon>
    </lineage>
</organism>
<dbReference type="Pfam" id="PF17109">
    <property type="entry name" value="Goodbye"/>
    <property type="match status" value="1"/>
</dbReference>
<name>A0AAD4L757_9AGAM</name>
<dbReference type="EMBL" id="JAKELL010000093">
    <property type="protein sequence ID" value="KAH8983019.1"/>
    <property type="molecule type" value="Genomic_DNA"/>
</dbReference>
<gene>
    <name evidence="2" type="ORF">EDB92DRAFT_1819636</name>
</gene>
<evidence type="ECO:0000259" key="1">
    <source>
        <dbReference type="Pfam" id="PF17109"/>
    </source>
</evidence>
<comment type="caution">
    <text evidence="2">The sequence shown here is derived from an EMBL/GenBank/DDBJ whole genome shotgun (WGS) entry which is preliminary data.</text>
</comment>
<evidence type="ECO:0000313" key="3">
    <source>
        <dbReference type="Proteomes" id="UP001201163"/>
    </source>
</evidence>
<dbReference type="Proteomes" id="UP001201163">
    <property type="component" value="Unassembled WGS sequence"/>
</dbReference>
<protein>
    <recommendedName>
        <fullName evidence="1">Fungal STAND N-terminal Goodbye domain-containing protein</fullName>
    </recommendedName>
</protein>
<keyword evidence="3" id="KW-1185">Reference proteome</keyword>
<feature type="domain" description="Fungal STAND N-terminal Goodbye" evidence="1">
    <location>
        <begin position="25"/>
        <end position="148"/>
    </location>
</feature>
<sequence length="230" mass="25253">MSSSPSTATSGQTSTPSSNLKSILDAALSEYKKETGKQLLDHPLAIELQQCDTVDAILAIFQGQVEAFQQFRDGDQRLMKWIGPVVDVLYTFSETLGGVAGIAFPPAGAIFTGIGVLLSAAKDVSASHDALVELFERIENFFKRLGVYTQISLTDEMADVFVKIVAEVLSILSIATKEVKRKRAKIYFRRLLGRTDIEDALKRLNSLIQEEVRMAIAQTMKATIEHKDGV</sequence>